<evidence type="ECO:0000313" key="2">
    <source>
        <dbReference type="EMBL" id="KAK4729575.1"/>
    </source>
</evidence>
<reference evidence="2 3" key="1">
    <citation type="submission" date="2023-10" db="EMBL/GenBank/DDBJ databases">
        <title>Genome-Wide Identification Analysis in wild type Solanum Pinnatisectum Reveals Some Genes Defensing Phytophthora Infestans.</title>
        <authorList>
            <person name="Sun C."/>
        </authorList>
    </citation>
    <scope>NUCLEOTIDE SEQUENCE [LARGE SCALE GENOMIC DNA]</scope>
    <source>
        <strain evidence="2">LQN</strain>
        <tissue evidence="2">Leaf</tissue>
    </source>
</reference>
<feature type="compositionally biased region" description="Basic and acidic residues" evidence="1">
    <location>
        <begin position="38"/>
        <end position="49"/>
    </location>
</feature>
<comment type="caution">
    <text evidence="2">The sequence shown here is derived from an EMBL/GenBank/DDBJ whole genome shotgun (WGS) entry which is preliminary data.</text>
</comment>
<feature type="region of interest" description="Disordered" evidence="1">
    <location>
        <begin position="270"/>
        <end position="300"/>
    </location>
</feature>
<dbReference type="Proteomes" id="UP001311915">
    <property type="component" value="Unassembled WGS sequence"/>
</dbReference>
<evidence type="ECO:0000313" key="3">
    <source>
        <dbReference type="Proteomes" id="UP001311915"/>
    </source>
</evidence>
<feature type="compositionally biased region" description="Basic and acidic residues" evidence="1">
    <location>
        <begin position="137"/>
        <end position="149"/>
    </location>
</feature>
<sequence>METYLTTEQHKGAPNKHTSTISITNNHNQNAFTNLHMREDQKEDRKDLLTPEDTTTETQSRQEKKQDKIDQAKHKGCKDNMKNSGIDSMLPTPVNPTIVSMVVTCNDEAEGGMDGGCQENHINLQKGLSKGGILPHVLHEGMDSDHSSDLRAPASNHNKGSIAKDLGSKASTSKQEGTPKSKNKPSKNKRDAAKKKQNMQQEGIQQGEQEKNEEVCKEFIMVDDQQGMDITPLQAQYMTPIPKSPPDKEQSNCQLNSIPIIDEYAVINSEDELDGDNQSFKEQDDEEETSEMLIELSSQL</sequence>
<feature type="compositionally biased region" description="Polar residues" evidence="1">
    <location>
        <begin position="169"/>
        <end position="178"/>
    </location>
</feature>
<evidence type="ECO:0000256" key="1">
    <source>
        <dbReference type="SAM" id="MobiDB-lite"/>
    </source>
</evidence>
<feature type="region of interest" description="Disordered" evidence="1">
    <location>
        <begin position="38"/>
        <end position="93"/>
    </location>
</feature>
<proteinExistence type="predicted"/>
<feature type="compositionally biased region" description="Basic residues" evidence="1">
    <location>
        <begin position="181"/>
        <end position="197"/>
    </location>
</feature>
<feature type="region of interest" description="Disordered" evidence="1">
    <location>
        <begin position="135"/>
        <end position="212"/>
    </location>
</feature>
<feature type="compositionally biased region" description="Basic and acidic residues" evidence="1">
    <location>
        <begin position="60"/>
        <end position="81"/>
    </location>
</feature>
<feature type="compositionally biased region" description="Low complexity" evidence="1">
    <location>
        <begin position="198"/>
        <end position="207"/>
    </location>
</feature>
<keyword evidence="3" id="KW-1185">Reference proteome</keyword>
<name>A0AAV9LYC8_9SOLN</name>
<accession>A0AAV9LYC8</accession>
<feature type="region of interest" description="Disordered" evidence="1">
    <location>
        <begin position="1"/>
        <end position="24"/>
    </location>
</feature>
<dbReference type="EMBL" id="JAWPEI010000004">
    <property type="protein sequence ID" value="KAK4729575.1"/>
    <property type="molecule type" value="Genomic_DNA"/>
</dbReference>
<dbReference type="AlphaFoldDB" id="A0AAV9LYC8"/>
<organism evidence="2 3">
    <name type="scientific">Solanum pinnatisectum</name>
    <name type="common">tansyleaf nightshade</name>
    <dbReference type="NCBI Taxonomy" id="50273"/>
    <lineage>
        <taxon>Eukaryota</taxon>
        <taxon>Viridiplantae</taxon>
        <taxon>Streptophyta</taxon>
        <taxon>Embryophyta</taxon>
        <taxon>Tracheophyta</taxon>
        <taxon>Spermatophyta</taxon>
        <taxon>Magnoliopsida</taxon>
        <taxon>eudicotyledons</taxon>
        <taxon>Gunneridae</taxon>
        <taxon>Pentapetalae</taxon>
        <taxon>asterids</taxon>
        <taxon>lamiids</taxon>
        <taxon>Solanales</taxon>
        <taxon>Solanaceae</taxon>
        <taxon>Solanoideae</taxon>
        <taxon>Solaneae</taxon>
        <taxon>Solanum</taxon>
    </lineage>
</organism>
<gene>
    <name evidence="2" type="ORF">R3W88_022563</name>
</gene>
<protein>
    <submittedName>
        <fullName evidence="2">Uncharacterized protein</fullName>
    </submittedName>
</protein>